<sequence length="301" mass="33166">MFRLETSKLDIAYEERLIVEDLNIQIPQGKITALVGANGSGKSTILKTMARIMNPKAGSVLLDGKSIHKQSTREVAKQLAILPQNPTAPEGLTVTELVSYGRFPYQKGFGSMRAEDKRMIEWAIEVTGMTEFHDRPIDQLSGGQRQRAWIAMALAQETDILFLDEPTTFLDMAHQLEVLQLLEMLNATANRTIVMVVHDLNHASRYAHHMIGIKKGKAIATGSPVEVMNCDVLREVFNIEADIVIDPRSGVPLCLPYALAGERQQTAVPEQTAAPEQMVMNGAMMNAAGRSEQRVRTATGS</sequence>
<keyword evidence="9" id="KW-0472">Membrane</keyword>
<keyword evidence="4" id="KW-0410">Iron transport</keyword>
<evidence type="ECO:0000256" key="5">
    <source>
        <dbReference type="ARBA" id="ARBA00022741"/>
    </source>
</evidence>
<evidence type="ECO:0000256" key="6">
    <source>
        <dbReference type="ARBA" id="ARBA00022840"/>
    </source>
</evidence>
<dbReference type="InterPro" id="IPR017871">
    <property type="entry name" value="ABC_transporter-like_CS"/>
</dbReference>
<keyword evidence="7" id="KW-0408">Iron</keyword>
<evidence type="ECO:0000256" key="8">
    <source>
        <dbReference type="ARBA" id="ARBA00023065"/>
    </source>
</evidence>
<dbReference type="PROSITE" id="PS50893">
    <property type="entry name" value="ABC_TRANSPORTER_2"/>
    <property type="match status" value="1"/>
</dbReference>
<dbReference type="RefSeq" id="WP_402877577.1">
    <property type="nucleotide sequence ID" value="NZ_JBIYSL010000005.1"/>
</dbReference>
<evidence type="ECO:0000313" key="12">
    <source>
        <dbReference type="Proteomes" id="UP001618531"/>
    </source>
</evidence>
<evidence type="ECO:0000259" key="10">
    <source>
        <dbReference type="PROSITE" id="PS50893"/>
    </source>
</evidence>
<keyword evidence="5" id="KW-0547">Nucleotide-binding</keyword>
<feature type="domain" description="ABC transporter" evidence="10">
    <location>
        <begin position="4"/>
        <end position="240"/>
    </location>
</feature>
<keyword evidence="12" id="KW-1185">Reference proteome</keyword>
<dbReference type="PANTHER" id="PTHR42771:SF2">
    <property type="entry name" value="IRON(3+)-HYDROXAMATE IMPORT ATP-BINDING PROTEIN FHUC"/>
    <property type="match status" value="1"/>
</dbReference>
<protein>
    <submittedName>
        <fullName evidence="11">ABC transporter ATP-binding protein</fullName>
    </submittedName>
</protein>
<proteinExistence type="predicted"/>
<dbReference type="EMBL" id="JBIYSL010000005">
    <property type="protein sequence ID" value="MFK0524918.1"/>
    <property type="molecule type" value="Genomic_DNA"/>
</dbReference>
<accession>A0ABW8I088</accession>
<dbReference type="PROSITE" id="PS00211">
    <property type="entry name" value="ABC_TRANSPORTER_1"/>
    <property type="match status" value="1"/>
</dbReference>
<evidence type="ECO:0000256" key="7">
    <source>
        <dbReference type="ARBA" id="ARBA00023004"/>
    </source>
</evidence>
<evidence type="ECO:0000256" key="3">
    <source>
        <dbReference type="ARBA" id="ARBA00022475"/>
    </source>
</evidence>
<dbReference type="InterPro" id="IPR003593">
    <property type="entry name" value="AAA+_ATPase"/>
</dbReference>
<dbReference type="Pfam" id="PF00005">
    <property type="entry name" value="ABC_tran"/>
    <property type="match status" value="1"/>
</dbReference>
<keyword evidence="3" id="KW-1003">Cell membrane</keyword>
<evidence type="ECO:0000256" key="1">
    <source>
        <dbReference type="ARBA" id="ARBA00004202"/>
    </source>
</evidence>
<evidence type="ECO:0000256" key="2">
    <source>
        <dbReference type="ARBA" id="ARBA00022448"/>
    </source>
</evidence>
<dbReference type="Proteomes" id="UP001618531">
    <property type="component" value="Unassembled WGS sequence"/>
</dbReference>
<organism evidence="11 12">
    <name type="scientific">Paenibacillus illinoisensis</name>
    <dbReference type="NCBI Taxonomy" id="59845"/>
    <lineage>
        <taxon>Bacteria</taxon>
        <taxon>Bacillati</taxon>
        <taxon>Bacillota</taxon>
        <taxon>Bacilli</taxon>
        <taxon>Bacillales</taxon>
        <taxon>Paenibacillaceae</taxon>
        <taxon>Paenibacillus</taxon>
    </lineage>
</organism>
<dbReference type="CDD" id="cd03214">
    <property type="entry name" value="ABC_Iron-Siderophores_B12_Hemin"/>
    <property type="match status" value="1"/>
</dbReference>
<evidence type="ECO:0000313" key="11">
    <source>
        <dbReference type="EMBL" id="MFK0524918.1"/>
    </source>
</evidence>
<evidence type="ECO:0000256" key="4">
    <source>
        <dbReference type="ARBA" id="ARBA00022496"/>
    </source>
</evidence>
<keyword evidence="6 11" id="KW-0067">ATP-binding</keyword>
<keyword evidence="2" id="KW-0813">Transport</keyword>
<gene>
    <name evidence="11" type="ORF">ACINKY_22195</name>
</gene>
<reference evidence="11 12" key="1">
    <citation type="submission" date="2024-11" db="EMBL/GenBank/DDBJ databases">
        <title>Identification and Characterization of a Novel Fosfomycin Bacillithiol Transferase FosB8 in Paenibacillus illinoisensis.</title>
        <authorList>
            <person name="Lu W."/>
        </authorList>
    </citation>
    <scope>NUCLEOTIDE SEQUENCE [LARGE SCALE GENOMIC DNA]</scope>
    <source>
        <strain evidence="11 12">WP77</strain>
    </source>
</reference>
<dbReference type="SUPFAM" id="SSF52540">
    <property type="entry name" value="P-loop containing nucleoside triphosphate hydrolases"/>
    <property type="match status" value="1"/>
</dbReference>
<dbReference type="InterPro" id="IPR003439">
    <property type="entry name" value="ABC_transporter-like_ATP-bd"/>
</dbReference>
<comment type="caution">
    <text evidence="11">The sequence shown here is derived from an EMBL/GenBank/DDBJ whole genome shotgun (WGS) entry which is preliminary data.</text>
</comment>
<dbReference type="SMART" id="SM00382">
    <property type="entry name" value="AAA"/>
    <property type="match status" value="1"/>
</dbReference>
<dbReference type="GO" id="GO:0005524">
    <property type="term" value="F:ATP binding"/>
    <property type="evidence" value="ECO:0007669"/>
    <property type="project" value="UniProtKB-KW"/>
</dbReference>
<dbReference type="InterPro" id="IPR027417">
    <property type="entry name" value="P-loop_NTPase"/>
</dbReference>
<dbReference type="PANTHER" id="PTHR42771">
    <property type="entry name" value="IRON(3+)-HYDROXAMATE IMPORT ATP-BINDING PROTEIN FHUC"/>
    <property type="match status" value="1"/>
</dbReference>
<keyword evidence="8" id="KW-0406">Ion transport</keyword>
<evidence type="ECO:0000256" key="9">
    <source>
        <dbReference type="ARBA" id="ARBA00023136"/>
    </source>
</evidence>
<dbReference type="InterPro" id="IPR051535">
    <property type="entry name" value="Siderophore_ABC-ATPase"/>
</dbReference>
<dbReference type="Gene3D" id="3.40.50.300">
    <property type="entry name" value="P-loop containing nucleotide triphosphate hydrolases"/>
    <property type="match status" value="1"/>
</dbReference>
<comment type="subcellular location">
    <subcellularLocation>
        <location evidence="1">Cell membrane</location>
        <topology evidence="1">Peripheral membrane protein</topology>
    </subcellularLocation>
</comment>
<name>A0ABW8I088_9BACL</name>